<proteinExistence type="predicted"/>
<dbReference type="Pfam" id="PF13365">
    <property type="entry name" value="Trypsin_2"/>
    <property type="match status" value="1"/>
</dbReference>
<evidence type="ECO:0000313" key="3">
    <source>
        <dbReference type="Proteomes" id="UP000028045"/>
    </source>
</evidence>
<dbReference type="InterPro" id="IPR043504">
    <property type="entry name" value="Peptidase_S1_PA_chymotrypsin"/>
</dbReference>
<organism evidence="2 3">
    <name type="scientific">Stachybotrys chartarum (strain CBS 109288 / IBT 7711)</name>
    <name type="common">Toxic black mold</name>
    <name type="synonym">Stilbospora chartarum</name>
    <dbReference type="NCBI Taxonomy" id="1280523"/>
    <lineage>
        <taxon>Eukaryota</taxon>
        <taxon>Fungi</taxon>
        <taxon>Dikarya</taxon>
        <taxon>Ascomycota</taxon>
        <taxon>Pezizomycotina</taxon>
        <taxon>Sordariomycetes</taxon>
        <taxon>Hypocreomycetidae</taxon>
        <taxon>Hypocreales</taxon>
        <taxon>Stachybotryaceae</taxon>
        <taxon>Stachybotrys</taxon>
    </lineage>
</organism>
<dbReference type="InterPro" id="IPR001314">
    <property type="entry name" value="Peptidase_S1A"/>
</dbReference>
<dbReference type="AlphaFoldDB" id="A0A084B1U2"/>
<accession>A0A084B1U2</accession>
<evidence type="ECO:0000313" key="2">
    <source>
        <dbReference type="EMBL" id="KEY71521.1"/>
    </source>
</evidence>
<dbReference type="PANTHER" id="PTHR15462">
    <property type="entry name" value="SERINE PROTEASE"/>
    <property type="match status" value="1"/>
</dbReference>
<keyword evidence="3" id="KW-1185">Reference proteome</keyword>
<dbReference type="SUPFAM" id="SSF50494">
    <property type="entry name" value="Trypsin-like serine proteases"/>
    <property type="match status" value="1"/>
</dbReference>
<protein>
    <recommendedName>
        <fullName evidence="4">Serine protease</fullName>
    </recommendedName>
</protein>
<evidence type="ECO:0000256" key="1">
    <source>
        <dbReference type="ARBA" id="ARBA00022729"/>
    </source>
</evidence>
<sequence length="379" mass="42378">MLPIIPWAGNFSILLLKCLDSRHADVAAGSDENNLEESEGAMSLERPGIYASLDKQKRQPRHETHLSLRNATASRIAMFVKEQTNEMDFHAVDAASGTPGLTPNVQMRRLATSPRLLDIVTWELSQTFDGYNPEMTTLPIPFEFGEEAEGAIGKYALTPVPEEHLFVRGQFRGILKLHLYLKNADGGTCRCSATGWLVTDTIVATSGHCAHNQDVGKLIKADIYVAYDTKQQQMRSGTRVAVEKDWHDSYAAGSDIAFIRIDRPFDNTQPMRFRDTPPTGCDYIAVCGYPLTDEGAKRMRYSFKGRQNWSYTSHQRLVHYDLDSSHGMSGGPVLNEENIVVAVHRGRYSWTANCGVIVDTSCFNLICEFLRQQAQTVHT</sequence>
<dbReference type="Proteomes" id="UP000028045">
    <property type="component" value="Unassembled WGS sequence"/>
</dbReference>
<dbReference type="InterPro" id="IPR050966">
    <property type="entry name" value="Glutamyl_endopeptidase"/>
</dbReference>
<dbReference type="Gene3D" id="2.40.10.10">
    <property type="entry name" value="Trypsin-like serine proteases"/>
    <property type="match status" value="2"/>
</dbReference>
<name>A0A084B1U2_STACB</name>
<keyword evidence="1" id="KW-0732">Signal</keyword>
<gene>
    <name evidence="2" type="ORF">S7711_08901</name>
</gene>
<dbReference type="PANTHER" id="PTHR15462:SF8">
    <property type="entry name" value="SERINE PROTEASE"/>
    <property type="match status" value="1"/>
</dbReference>
<dbReference type="HOGENOM" id="CLU_765432_0_0_1"/>
<dbReference type="EMBL" id="KL648277">
    <property type="protein sequence ID" value="KEY71521.1"/>
    <property type="molecule type" value="Genomic_DNA"/>
</dbReference>
<evidence type="ECO:0008006" key="4">
    <source>
        <dbReference type="Google" id="ProtNLM"/>
    </source>
</evidence>
<reference evidence="2 3" key="1">
    <citation type="journal article" date="2014" name="BMC Genomics">
        <title>Comparative genome sequencing reveals chemotype-specific gene clusters in the toxigenic black mold Stachybotrys.</title>
        <authorList>
            <person name="Semeiks J."/>
            <person name="Borek D."/>
            <person name="Otwinowski Z."/>
            <person name="Grishin N.V."/>
        </authorList>
    </citation>
    <scope>NUCLEOTIDE SEQUENCE [LARGE SCALE GENOMIC DNA]</scope>
    <source>
        <strain evidence="3">CBS 109288 / IBT 7711</strain>
    </source>
</reference>
<dbReference type="InterPro" id="IPR009003">
    <property type="entry name" value="Peptidase_S1_PA"/>
</dbReference>
<dbReference type="PRINTS" id="PR00722">
    <property type="entry name" value="CHYMOTRYPSIN"/>
</dbReference>